<evidence type="ECO:0008006" key="4">
    <source>
        <dbReference type="Google" id="ProtNLM"/>
    </source>
</evidence>
<dbReference type="Proteomes" id="UP000652013">
    <property type="component" value="Unassembled WGS sequence"/>
</dbReference>
<dbReference type="InterPro" id="IPR022183">
    <property type="entry name" value="DUF3710"/>
</dbReference>
<evidence type="ECO:0000313" key="2">
    <source>
        <dbReference type="EMBL" id="GIJ01665.1"/>
    </source>
</evidence>
<sequence>MIFKRKSGRHSEGPGRAQWQAEDAVVPERGPYDSGLAPDDDVERLDVGALRIPAIDGVEVRVQADPDGTIQQIVLVHDDSALQLGVFAAPKSEGIWREVREEILESMAADGVQAREAEGPYGVELQAQATTPQGPVALRFVGVDGPRWMVRAVYQGAAAVDPGRGELLTRCLEGLIVERGGDARPVREPLPLRLPREMAEQAAQQQAQLQAQQEAQQSRQPGVNGRQA</sequence>
<name>A0A8J4DI50_9ACTN</name>
<feature type="compositionally biased region" description="Low complexity" evidence="1">
    <location>
        <begin position="200"/>
        <end position="217"/>
    </location>
</feature>
<feature type="compositionally biased region" description="Polar residues" evidence="1">
    <location>
        <begin position="218"/>
        <end position="228"/>
    </location>
</feature>
<evidence type="ECO:0000256" key="1">
    <source>
        <dbReference type="SAM" id="MobiDB-lite"/>
    </source>
</evidence>
<feature type="region of interest" description="Disordered" evidence="1">
    <location>
        <begin position="196"/>
        <end position="228"/>
    </location>
</feature>
<reference evidence="2" key="1">
    <citation type="submission" date="2021-01" db="EMBL/GenBank/DDBJ databases">
        <title>Whole genome shotgun sequence of Spirilliplanes yamanashiensis NBRC 15828.</title>
        <authorList>
            <person name="Komaki H."/>
            <person name="Tamura T."/>
        </authorList>
    </citation>
    <scope>NUCLEOTIDE SEQUENCE</scope>
    <source>
        <strain evidence="2">NBRC 15828</strain>
    </source>
</reference>
<comment type="caution">
    <text evidence="2">The sequence shown here is derived from an EMBL/GenBank/DDBJ whole genome shotgun (WGS) entry which is preliminary data.</text>
</comment>
<keyword evidence="3" id="KW-1185">Reference proteome</keyword>
<gene>
    <name evidence="2" type="ORF">Sya03_10170</name>
</gene>
<protein>
    <recommendedName>
        <fullName evidence="4">DUF3710 domain-containing protein</fullName>
    </recommendedName>
</protein>
<dbReference type="EMBL" id="BOOY01000005">
    <property type="protein sequence ID" value="GIJ01665.1"/>
    <property type="molecule type" value="Genomic_DNA"/>
</dbReference>
<accession>A0A8J4DI50</accession>
<proteinExistence type="predicted"/>
<dbReference type="RefSeq" id="WP_203936976.1">
    <property type="nucleotide sequence ID" value="NZ_BAAAGJ010000005.1"/>
</dbReference>
<feature type="region of interest" description="Disordered" evidence="1">
    <location>
        <begin position="1"/>
        <end position="40"/>
    </location>
</feature>
<dbReference type="AlphaFoldDB" id="A0A8J4DI50"/>
<organism evidence="2 3">
    <name type="scientific">Spirilliplanes yamanashiensis</name>
    <dbReference type="NCBI Taxonomy" id="42233"/>
    <lineage>
        <taxon>Bacteria</taxon>
        <taxon>Bacillati</taxon>
        <taxon>Actinomycetota</taxon>
        <taxon>Actinomycetes</taxon>
        <taxon>Micromonosporales</taxon>
        <taxon>Micromonosporaceae</taxon>
        <taxon>Spirilliplanes</taxon>
    </lineage>
</organism>
<evidence type="ECO:0000313" key="3">
    <source>
        <dbReference type="Proteomes" id="UP000652013"/>
    </source>
</evidence>
<dbReference type="Pfam" id="PF12502">
    <property type="entry name" value="DUF3710"/>
    <property type="match status" value="1"/>
</dbReference>